<feature type="compositionally biased region" description="Polar residues" evidence="1">
    <location>
        <begin position="441"/>
        <end position="452"/>
    </location>
</feature>
<dbReference type="OrthoDB" id="3439512at2759"/>
<proteinExistence type="predicted"/>
<accession>A0A0A1V0B4</accession>
<evidence type="ECO:0000313" key="2">
    <source>
        <dbReference type="EMBL" id="EXV03008.1"/>
    </source>
</evidence>
<feature type="region of interest" description="Disordered" evidence="1">
    <location>
        <begin position="433"/>
        <end position="455"/>
    </location>
</feature>
<organism evidence="2 3">
    <name type="scientific">Metarhizium robertsii</name>
    <dbReference type="NCBI Taxonomy" id="568076"/>
    <lineage>
        <taxon>Eukaryota</taxon>
        <taxon>Fungi</taxon>
        <taxon>Dikarya</taxon>
        <taxon>Ascomycota</taxon>
        <taxon>Pezizomycotina</taxon>
        <taxon>Sordariomycetes</taxon>
        <taxon>Hypocreomycetidae</taxon>
        <taxon>Hypocreales</taxon>
        <taxon>Clavicipitaceae</taxon>
        <taxon>Metarhizium</taxon>
    </lineage>
</organism>
<comment type="caution">
    <text evidence="2">The sequence shown here is derived from an EMBL/GenBank/DDBJ whole genome shotgun (WGS) entry which is preliminary data.</text>
</comment>
<reference evidence="2 3" key="1">
    <citation type="submission" date="2014-02" db="EMBL/GenBank/DDBJ databases">
        <title>The genome sequence of the entomopathogenic fungus Metarhizium robertsii ARSEF 2575.</title>
        <authorList>
            <person name="Giuliano Garisto Donzelli B."/>
            <person name="Roe B.A."/>
            <person name="Macmil S.L."/>
            <person name="Krasnoff S.B."/>
            <person name="Gibson D.M."/>
        </authorList>
    </citation>
    <scope>NUCLEOTIDE SEQUENCE [LARGE SCALE GENOMIC DNA]</scope>
    <source>
        <strain evidence="2 3">ARSEF 2575</strain>
    </source>
</reference>
<dbReference type="eggNOG" id="ENOG502SD2N">
    <property type="taxonomic scope" value="Eukaryota"/>
</dbReference>
<name>A0A0A1V0B4_9HYPO</name>
<gene>
    <name evidence="2" type="ORF">X797_004131</name>
</gene>
<sequence length="828" mass="91940">MDSCPWIEFYIASNPPLRPSGVKQVMTWEQNQRILEILYEPQVPWFKVMTHNLWQAEVTDMIKGCLSKFIDECRVADRALGYATSELRLDIMSSPHAMPWAALLTSQEDYGRALDNYRYPAAMQALSYKQTWTGLVMEKGYTFERLTKLPDGWHHLGFPDSFEGLGPLLDCDMSHNLGGTMLYLGSNAGEHAITKAVAILDNLLQCALTISDHKHHLIYNESEGKTKFVYKYLSQIGLLQTTYATSQDMKTEYRLLRSAVTIRTATKRKDGWKSDSTSYPCKGGIEPKKTKSFSVFNGYRYKSKEASAISNLFKKAEVLILQDQQATQQGPNVDLLTACEGGSSSPGMGTASTDGISHTTLLKTTITSRFSPRFPTRHASNDSLKSENLICFDEDINIDCSRGQLSSKQQQSLLDDCAPIELMELIPLSSTSTTLPLESTQNDNQSLPSSHMASPLPPGDCSMEKTIHSSGRPRVDTEIARSLEERIKSLASMMQFAPGHATVRLKFGRFYIVNFAAEQVDVTSDFNGPFSGPFRRMANLLDDLEDATPSGHLRFSTVLSTIGPDADAIAGTSTPIPMWTKPVIEIILRVTCNFKGETFFVEINADTFDYTCQGPVIELGSVLVHCPQHPWDIKVCGDSSKNLDMSVLHRVFGQIIVNSLHINPVPNGITALELTANEKLGLVIEGVAICHVAKYSSTNTMDSNLSVVMTQKLSPGDTRDNRRQWSVFKRQGDYNPKMWFEAYLTSSRMEKIMQENSGLSIGGRSSWSSEDLSSQGLFFSLYGPALKMIGSLDKIGHYNDNGQSNDGGLTFGNSLAEEDARKGPVRFW</sequence>
<dbReference type="AlphaFoldDB" id="A0A0A1V0B4"/>
<evidence type="ECO:0000313" key="3">
    <source>
        <dbReference type="Proteomes" id="UP000030151"/>
    </source>
</evidence>
<dbReference type="HOGENOM" id="CLU_008309_0_0_1"/>
<dbReference type="Proteomes" id="UP000030151">
    <property type="component" value="Unassembled WGS sequence"/>
</dbReference>
<dbReference type="EMBL" id="JELW01000004">
    <property type="protein sequence ID" value="EXV03008.1"/>
    <property type="molecule type" value="Genomic_DNA"/>
</dbReference>
<evidence type="ECO:0000256" key="1">
    <source>
        <dbReference type="SAM" id="MobiDB-lite"/>
    </source>
</evidence>
<protein>
    <submittedName>
        <fullName evidence="2">Uncharacterized protein</fullName>
    </submittedName>
</protein>